<dbReference type="KEGG" id="acis:CBP35_13445"/>
<evidence type="ECO:0000313" key="2">
    <source>
        <dbReference type="Proteomes" id="UP000194440"/>
    </source>
</evidence>
<dbReference type="Proteomes" id="UP000194440">
    <property type="component" value="Chromosome"/>
</dbReference>
<organism evidence="1 2">
    <name type="scientific">Acidovorax carolinensis</name>
    <dbReference type="NCBI Taxonomy" id="553814"/>
    <lineage>
        <taxon>Bacteria</taxon>
        <taxon>Pseudomonadati</taxon>
        <taxon>Pseudomonadota</taxon>
        <taxon>Betaproteobacteria</taxon>
        <taxon>Burkholderiales</taxon>
        <taxon>Comamonadaceae</taxon>
        <taxon>Acidovorax</taxon>
    </lineage>
</organism>
<dbReference type="AlphaFoldDB" id="A0A240UBH1"/>
<proteinExistence type="predicted"/>
<dbReference type="KEGG" id="acip:CBP36_05485"/>
<dbReference type="OrthoDB" id="6992011at2"/>
<keyword evidence="2" id="KW-1185">Reference proteome</keyword>
<accession>A0A240UBH1</accession>
<sequence>MKVLKPIALTDAMIVSNSIPPDTRPAWVSGANYAQGAECVYQHRAYERLGAGAGVKTPDIDVDYWLDLGPTNDRAMFDNVIGTVSHGDSPLTLVLQPGGVGGVGFVEVSGREIEVTLTDRPGPGATQVYHRKIDLDGTPIFSVYDWFFAEYEPLRDVVLTDLPEHWRSGELTIKVTAISGQASIGVCKPCRVLDVGGTRWGARVSILDFGEKTRDKWGNYSYRPGE</sequence>
<protein>
    <submittedName>
        <fullName evidence="1">Uncharacterized protein</fullName>
    </submittedName>
</protein>
<gene>
    <name evidence="1" type="ORF">CBP36_05485</name>
</gene>
<evidence type="ECO:0000313" key="1">
    <source>
        <dbReference type="EMBL" id="ART58389.1"/>
    </source>
</evidence>
<reference evidence="1" key="1">
    <citation type="submission" date="2017-05" db="EMBL/GenBank/DDBJ databases">
        <title>Polyphasic characterization of four soil-derived phenanthrene-degrading Acidovorax strains and proposal of Acidovorax phenanthrenivorans sp. nov.</title>
        <authorList>
            <person name="Singleton D."/>
            <person name="Lee J."/>
            <person name="Dickey A.N."/>
            <person name="Stroud A."/>
            <person name="Scholl E.H."/>
            <person name="Wright F.A."/>
            <person name="Aitken M.D."/>
        </authorList>
    </citation>
    <scope>NUCLEOTIDE SEQUENCE</scope>
    <source>
        <strain evidence="1">P4</strain>
    </source>
</reference>
<dbReference type="RefSeq" id="WP_086926837.1">
    <property type="nucleotide sequence ID" value="NZ_CP021362.1"/>
</dbReference>
<dbReference type="EMBL" id="CP021366">
    <property type="protein sequence ID" value="ART58389.1"/>
    <property type="molecule type" value="Genomic_DNA"/>
</dbReference>
<name>A0A240UBH1_9BURK</name>